<evidence type="ECO:0000256" key="1">
    <source>
        <dbReference type="SAM" id="MobiDB-lite"/>
    </source>
</evidence>
<dbReference type="FunFam" id="3.80.10.10:FF:000601">
    <property type="entry name" value="DNA repair protein Rad7, protein"/>
    <property type="match status" value="1"/>
</dbReference>
<evidence type="ECO:0000259" key="2">
    <source>
        <dbReference type="Pfam" id="PF23550"/>
    </source>
</evidence>
<feature type="domain" description="DNA repair protein rhp7 treble clef" evidence="2">
    <location>
        <begin position="139"/>
        <end position="177"/>
    </location>
</feature>
<protein>
    <submittedName>
        <fullName evidence="4">RNI-like protein</fullName>
    </submittedName>
</protein>
<dbReference type="PANTHER" id="PTHR13318:SF190">
    <property type="entry name" value="PARTNER OF PAIRED, ISOFORM B"/>
    <property type="match status" value="1"/>
</dbReference>
<dbReference type="AlphaFoldDB" id="A0A3N2Q946"/>
<dbReference type="InterPro" id="IPR057207">
    <property type="entry name" value="FBXL15_LRR"/>
</dbReference>
<evidence type="ECO:0000259" key="3">
    <source>
        <dbReference type="Pfam" id="PF25372"/>
    </source>
</evidence>
<reference evidence="4 5" key="1">
    <citation type="journal article" date="2018" name="Mol. Ecol.">
        <title>The obligate alkalophilic soda-lake fungus Sodiomyces alkalinus has shifted to a protein diet.</title>
        <authorList>
            <person name="Grum-Grzhimaylo A.A."/>
            <person name="Falkoski D.L."/>
            <person name="van den Heuvel J."/>
            <person name="Valero-Jimenez C.A."/>
            <person name="Min B."/>
            <person name="Choi I.G."/>
            <person name="Lipzen A."/>
            <person name="Daum C.G."/>
            <person name="Aanen D.K."/>
            <person name="Tsang A."/>
            <person name="Henrissat B."/>
            <person name="Bilanenko E.N."/>
            <person name="de Vries R.P."/>
            <person name="van Kan J.A.L."/>
            <person name="Grigoriev I.V."/>
            <person name="Debets A.J.M."/>
        </authorList>
    </citation>
    <scope>NUCLEOTIDE SEQUENCE [LARGE SCALE GENOMIC DNA]</scope>
    <source>
        <strain evidence="4 5">F11</strain>
    </source>
</reference>
<dbReference type="Pfam" id="PF23550">
    <property type="entry name" value="zf_Tbcl_Rhp7"/>
    <property type="match status" value="1"/>
</dbReference>
<dbReference type="InterPro" id="IPR056451">
    <property type="entry name" value="Znf_Tbcl_Rhp7"/>
</dbReference>
<dbReference type="SUPFAM" id="SSF52047">
    <property type="entry name" value="RNI-like"/>
    <property type="match status" value="1"/>
</dbReference>
<dbReference type="GeneID" id="39578903"/>
<feature type="compositionally biased region" description="Low complexity" evidence="1">
    <location>
        <begin position="57"/>
        <end position="70"/>
    </location>
</feature>
<accession>A0A3N2Q946</accession>
<dbReference type="InterPro" id="IPR006553">
    <property type="entry name" value="Leu-rich_rpt_Cys-con_subtyp"/>
</dbReference>
<dbReference type="GO" id="GO:0031146">
    <property type="term" value="P:SCF-dependent proteasomal ubiquitin-dependent protein catabolic process"/>
    <property type="evidence" value="ECO:0007669"/>
    <property type="project" value="TreeGrafter"/>
</dbReference>
<dbReference type="InterPro" id="IPR032675">
    <property type="entry name" value="LRR_dom_sf"/>
</dbReference>
<dbReference type="RefSeq" id="XP_028471023.1">
    <property type="nucleotide sequence ID" value="XM_028610425.1"/>
</dbReference>
<feature type="region of interest" description="Disordered" evidence="1">
    <location>
        <begin position="176"/>
        <end position="197"/>
    </location>
</feature>
<dbReference type="GO" id="GO:0019005">
    <property type="term" value="C:SCF ubiquitin ligase complex"/>
    <property type="evidence" value="ECO:0007669"/>
    <property type="project" value="TreeGrafter"/>
</dbReference>
<dbReference type="EMBL" id="ML119051">
    <property type="protein sequence ID" value="ROT43217.1"/>
    <property type="molecule type" value="Genomic_DNA"/>
</dbReference>
<keyword evidence="5" id="KW-1185">Reference proteome</keyword>
<feature type="domain" description="F-box/LRR-repeat protein 15-like leucin rich repeat" evidence="3">
    <location>
        <begin position="285"/>
        <end position="491"/>
    </location>
</feature>
<proteinExistence type="predicted"/>
<name>A0A3N2Q946_SODAK</name>
<organism evidence="4 5">
    <name type="scientific">Sodiomyces alkalinus (strain CBS 110278 / VKM F-3762 / F11)</name>
    <name type="common">Alkaliphilic filamentous fungus</name>
    <dbReference type="NCBI Taxonomy" id="1314773"/>
    <lineage>
        <taxon>Eukaryota</taxon>
        <taxon>Fungi</taxon>
        <taxon>Dikarya</taxon>
        <taxon>Ascomycota</taxon>
        <taxon>Pezizomycotina</taxon>
        <taxon>Sordariomycetes</taxon>
        <taxon>Hypocreomycetidae</taxon>
        <taxon>Glomerellales</taxon>
        <taxon>Plectosphaerellaceae</taxon>
        <taxon>Sodiomyces</taxon>
    </lineage>
</organism>
<gene>
    <name evidence="4" type="ORF">SODALDRAFT_327398</name>
</gene>
<sequence>MSRRVTGPRSALTDYLAANNISATRIRQEAEQRRGAAATERGEPPVQNDVAEESSVAEEAAAAAVTVTEAGPSTRLRTRSARSGHTETNADQEKKKKTQKQVIEKIKAQKAAKRRKKNDGDDGDDFDLDFLDSGKAALPGQRDNCEDCGQRFTVTPYSRTGPNGGLLCMSCSRDLNKKDSQGKKRKKRISTGPVGKRRQVQSTIMDGSFQLGAPSLVSLCVNTLAKNAHLADSLEHMPERSIDAIAQHFSRHRLVNPNTLPLFLQPGATTIRVYDCAYLGSHDLTKILQICPKLKHLTLRNAIQFKDEVMDFLLSRHIELETFSLHGANLLSEDRWERFLATKGEHLVKLSVWFTDRHFGDNIVSRLHSWCPKLERLKIDGNQELTSEGVKAIGKIQSLRQLYLRITQNITPKALVSLIGAIGAKLEVLVLADVPECNDEVLTAIKKHCTALRKLRIMESEHITDEGFTDLFTNWGNSPLKNISFAACRHLDAVVPRENPDKVGLCSDGFRALMDHSGQKLKQLDIASCRHVGKAALEEVFSETKKYPDLLSIDVSFCEDVDDFIVGRIFRSCPALKELKVFGCMRIGRDVQPPRNVVLLGVPNAMGVEIGGTW</sequence>
<dbReference type="Proteomes" id="UP000272025">
    <property type="component" value="Unassembled WGS sequence"/>
</dbReference>
<dbReference type="Gene3D" id="3.80.10.10">
    <property type="entry name" value="Ribonuclease Inhibitor"/>
    <property type="match status" value="2"/>
</dbReference>
<feature type="region of interest" description="Disordered" evidence="1">
    <location>
        <begin position="26"/>
        <end position="126"/>
    </location>
</feature>
<dbReference type="Pfam" id="PF25372">
    <property type="entry name" value="DUF7885"/>
    <property type="match status" value="1"/>
</dbReference>
<feature type="compositionally biased region" description="Basic residues" evidence="1">
    <location>
        <begin position="108"/>
        <end position="117"/>
    </location>
</feature>
<dbReference type="STRING" id="1314773.A0A3N2Q946"/>
<evidence type="ECO:0000313" key="5">
    <source>
        <dbReference type="Proteomes" id="UP000272025"/>
    </source>
</evidence>
<evidence type="ECO:0000313" key="4">
    <source>
        <dbReference type="EMBL" id="ROT43217.1"/>
    </source>
</evidence>
<dbReference type="PANTHER" id="PTHR13318">
    <property type="entry name" value="PARTNER OF PAIRED, ISOFORM B-RELATED"/>
    <property type="match status" value="1"/>
</dbReference>
<dbReference type="SMART" id="SM00367">
    <property type="entry name" value="LRR_CC"/>
    <property type="match status" value="4"/>
</dbReference>
<dbReference type="OrthoDB" id="1924287at2759"/>
<feature type="compositionally biased region" description="Basic residues" evidence="1">
    <location>
        <begin position="183"/>
        <end position="197"/>
    </location>
</feature>